<dbReference type="EMBL" id="FOEH01000001">
    <property type="protein sequence ID" value="SEP57734.1"/>
    <property type="molecule type" value="Genomic_DNA"/>
</dbReference>
<organism evidence="2 3">
    <name type="scientific">Virgibacillus subterraneus</name>
    <dbReference type="NCBI Taxonomy" id="621109"/>
    <lineage>
        <taxon>Bacteria</taxon>
        <taxon>Bacillati</taxon>
        <taxon>Bacillota</taxon>
        <taxon>Bacilli</taxon>
        <taxon>Bacillales</taxon>
        <taxon>Bacillaceae</taxon>
        <taxon>Virgibacillus</taxon>
    </lineage>
</organism>
<dbReference type="RefSeq" id="WP_092501583.1">
    <property type="nucleotide sequence ID" value="NZ_FOEH01000001.1"/>
</dbReference>
<comment type="caution">
    <text evidence="2">The sequence shown here is derived from an EMBL/GenBank/DDBJ whole genome shotgun (WGS) entry which is preliminary data.</text>
</comment>
<dbReference type="Pfam" id="PF12728">
    <property type="entry name" value="HTH_17"/>
    <property type="match status" value="1"/>
</dbReference>
<proteinExistence type="predicted"/>
<accession>A0A1H8YZX5</accession>
<protein>
    <submittedName>
        <fullName evidence="2">DNA binding domain-containing protein, excisionase family</fullName>
    </submittedName>
</protein>
<evidence type="ECO:0000259" key="1">
    <source>
        <dbReference type="Pfam" id="PF12728"/>
    </source>
</evidence>
<dbReference type="InterPro" id="IPR041657">
    <property type="entry name" value="HTH_17"/>
</dbReference>
<dbReference type="Proteomes" id="UP000198733">
    <property type="component" value="Unassembled WGS sequence"/>
</dbReference>
<feature type="domain" description="Helix-turn-helix" evidence="1">
    <location>
        <begin position="37"/>
        <end position="90"/>
    </location>
</feature>
<sequence length="94" mass="11011">MTFEESIRQIIREEIEKHLDDIKHLLESHGYNEVPRFLKVPEAAEILRIGKTATYELCQQAEVNGFPCIRDGNKIRIPYTALMNWIDQQSKHAM</sequence>
<evidence type="ECO:0000313" key="2">
    <source>
        <dbReference type="EMBL" id="SEP57734.1"/>
    </source>
</evidence>
<evidence type="ECO:0000313" key="3">
    <source>
        <dbReference type="Proteomes" id="UP000198733"/>
    </source>
</evidence>
<gene>
    <name evidence="2" type="ORF">SAMN05216232_0221</name>
</gene>
<keyword evidence="3" id="KW-1185">Reference proteome</keyword>
<name>A0A1H8YZX5_9BACI</name>
<reference evidence="2 3" key="1">
    <citation type="submission" date="2016-10" db="EMBL/GenBank/DDBJ databases">
        <authorList>
            <person name="Varghese N."/>
            <person name="Submissions S."/>
        </authorList>
    </citation>
    <scope>NUCLEOTIDE SEQUENCE [LARGE SCALE GENOMIC DNA]</scope>
    <source>
        <strain evidence="2 3">CGMCC 1.7734</strain>
    </source>
</reference>